<keyword evidence="2" id="KW-1133">Transmembrane helix</keyword>
<feature type="region of interest" description="Disordered" evidence="1">
    <location>
        <begin position="167"/>
        <end position="222"/>
    </location>
</feature>
<protein>
    <submittedName>
        <fullName evidence="3">Uncharacterized protein</fullName>
    </submittedName>
</protein>
<accession>A0A8J3Q2D9</accession>
<comment type="caution">
    <text evidence="3">The sequence shown here is derived from an EMBL/GenBank/DDBJ whole genome shotgun (WGS) entry which is preliminary data.</text>
</comment>
<dbReference type="EMBL" id="BONY01000002">
    <property type="protein sequence ID" value="GIH02371.1"/>
    <property type="molecule type" value="Genomic_DNA"/>
</dbReference>
<evidence type="ECO:0000313" key="4">
    <source>
        <dbReference type="Proteomes" id="UP000612899"/>
    </source>
</evidence>
<keyword evidence="4" id="KW-1185">Reference proteome</keyword>
<dbReference type="RefSeq" id="WP_203906320.1">
    <property type="nucleotide sequence ID" value="NZ_BONY01000002.1"/>
</dbReference>
<feature type="transmembrane region" description="Helical" evidence="2">
    <location>
        <begin position="237"/>
        <end position="258"/>
    </location>
</feature>
<dbReference type="Proteomes" id="UP000612899">
    <property type="component" value="Unassembled WGS sequence"/>
</dbReference>
<evidence type="ECO:0000256" key="2">
    <source>
        <dbReference type="SAM" id="Phobius"/>
    </source>
</evidence>
<keyword evidence="2" id="KW-0812">Transmembrane</keyword>
<evidence type="ECO:0000313" key="3">
    <source>
        <dbReference type="EMBL" id="GIH02371.1"/>
    </source>
</evidence>
<keyword evidence="2" id="KW-0472">Membrane</keyword>
<reference evidence="3" key="1">
    <citation type="submission" date="2021-01" db="EMBL/GenBank/DDBJ databases">
        <title>Whole genome shotgun sequence of Rhizocola hellebori NBRC 109834.</title>
        <authorList>
            <person name="Komaki H."/>
            <person name="Tamura T."/>
        </authorList>
    </citation>
    <scope>NUCLEOTIDE SEQUENCE</scope>
    <source>
        <strain evidence="3">NBRC 109834</strain>
    </source>
</reference>
<sequence length="270" mass="28528">MFGMAMPAAATEPNTVQAGASPNELHAAAGGPAVDLSLSFYMGMDHVHEIEVSSITFRCFLTVWDFRHEGAGMTLFLRDPATGSWDSGHTSATGEFTVRLSDKIKLNLFGTTQFTVPIRLSFSNASWNGWWQIVAAVKDHVAVDSAGNPVTARLEPRGVGSVEVTGAANSYHPWSPDPKKKPTGPAKPKPSTIQEPSPTPAAVVPSPAPQPSTFDSPSPSTVDLAEPMLAAQTSDTMVTTLGLAGGIAALGGATVLVLRWRRRREQAPAQ</sequence>
<organism evidence="3 4">
    <name type="scientific">Rhizocola hellebori</name>
    <dbReference type="NCBI Taxonomy" id="1392758"/>
    <lineage>
        <taxon>Bacteria</taxon>
        <taxon>Bacillati</taxon>
        <taxon>Actinomycetota</taxon>
        <taxon>Actinomycetes</taxon>
        <taxon>Micromonosporales</taxon>
        <taxon>Micromonosporaceae</taxon>
        <taxon>Rhizocola</taxon>
    </lineage>
</organism>
<name>A0A8J3Q2D9_9ACTN</name>
<proteinExistence type="predicted"/>
<dbReference type="AlphaFoldDB" id="A0A8J3Q2D9"/>
<gene>
    <name evidence="3" type="ORF">Rhe02_04380</name>
</gene>
<evidence type="ECO:0000256" key="1">
    <source>
        <dbReference type="SAM" id="MobiDB-lite"/>
    </source>
</evidence>